<evidence type="ECO:0000313" key="10">
    <source>
        <dbReference type="Proteomes" id="UP000049855"/>
    </source>
</evidence>
<organism evidence="9 10">
    <name type="scientific">Sporomusa ovata</name>
    <dbReference type="NCBI Taxonomy" id="2378"/>
    <lineage>
        <taxon>Bacteria</taxon>
        <taxon>Bacillati</taxon>
        <taxon>Bacillota</taxon>
        <taxon>Negativicutes</taxon>
        <taxon>Selenomonadales</taxon>
        <taxon>Sporomusaceae</taxon>
        <taxon>Sporomusa</taxon>
    </lineage>
</organism>
<dbReference type="Gene3D" id="1.10.3730.20">
    <property type="match status" value="1"/>
</dbReference>
<dbReference type="PANTHER" id="PTHR32322:SF18">
    <property type="entry name" value="S-ADENOSYLMETHIONINE_S-ADENOSYLHOMOCYSTEINE TRANSPORTER"/>
    <property type="match status" value="1"/>
</dbReference>
<dbReference type="AlphaFoldDB" id="A0A0U1L5J7"/>
<evidence type="ECO:0000256" key="1">
    <source>
        <dbReference type="ARBA" id="ARBA00004651"/>
    </source>
</evidence>
<dbReference type="InterPro" id="IPR050638">
    <property type="entry name" value="AA-Vitamin_Transporters"/>
</dbReference>
<evidence type="ECO:0000256" key="3">
    <source>
        <dbReference type="ARBA" id="ARBA00022475"/>
    </source>
</evidence>
<feature type="transmembrane region" description="Helical" evidence="7">
    <location>
        <begin position="62"/>
        <end position="86"/>
    </location>
</feature>
<proteinExistence type="inferred from homology"/>
<name>A0A0U1L5J7_9FIRM</name>
<dbReference type="RefSeq" id="WP_021166606.1">
    <property type="nucleotide sequence ID" value="NZ_CTRP01000015.1"/>
</dbReference>
<dbReference type="InterPro" id="IPR000620">
    <property type="entry name" value="EamA_dom"/>
</dbReference>
<feature type="transmembrane region" description="Helical" evidence="7">
    <location>
        <begin position="30"/>
        <end position="50"/>
    </location>
</feature>
<dbReference type="Proteomes" id="UP000049855">
    <property type="component" value="Unassembled WGS sequence"/>
</dbReference>
<protein>
    <recommendedName>
        <fullName evidence="8">EamA domain-containing protein</fullName>
    </recommendedName>
</protein>
<sequence>MIFLYAFLAVLCLGSAPLFGKSALDNINPVTTLVIRTFIATGLVSIWLLLTKTYVEFTALSLFSWLMIGMEALLAAVLGELAYFYALEKGDVYEIAVLMSCAPLITIILGYLFLSQPLSLRQLIGALVVTIGLVILCGD</sequence>
<gene>
    <name evidence="9" type="ORF">SpAn4DRAFT_4132</name>
</gene>
<reference evidence="10" key="1">
    <citation type="submission" date="2015-03" db="EMBL/GenBank/DDBJ databases">
        <authorList>
            <person name="Nijsse Bart"/>
        </authorList>
    </citation>
    <scope>NUCLEOTIDE SEQUENCE [LARGE SCALE GENOMIC DNA]</scope>
</reference>
<evidence type="ECO:0000256" key="7">
    <source>
        <dbReference type="SAM" id="Phobius"/>
    </source>
</evidence>
<evidence type="ECO:0000313" key="9">
    <source>
        <dbReference type="EMBL" id="CQR74775.1"/>
    </source>
</evidence>
<evidence type="ECO:0000256" key="6">
    <source>
        <dbReference type="ARBA" id="ARBA00023136"/>
    </source>
</evidence>
<evidence type="ECO:0000256" key="4">
    <source>
        <dbReference type="ARBA" id="ARBA00022692"/>
    </source>
</evidence>
<keyword evidence="4 7" id="KW-0812">Transmembrane</keyword>
<comment type="similarity">
    <text evidence="2">Belongs to the EamA transporter family.</text>
</comment>
<dbReference type="GO" id="GO:0005886">
    <property type="term" value="C:plasma membrane"/>
    <property type="evidence" value="ECO:0007669"/>
    <property type="project" value="UniProtKB-SubCell"/>
</dbReference>
<dbReference type="SUPFAM" id="SSF103481">
    <property type="entry name" value="Multidrug resistance efflux transporter EmrE"/>
    <property type="match status" value="1"/>
</dbReference>
<dbReference type="EMBL" id="CTRP01000015">
    <property type="protein sequence ID" value="CQR74775.1"/>
    <property type="molecule type" value="Genomic_DNA"/>
</dbReference>
<accession>A0A0U1L5J7</accession>
<keyword evidence="3" id="KW-1003">Cell membrane</keyword>
<evidence type="ECO:0000259" key="8">
    <source>
        <dbReference type="Pfam" id="PF00892"/>
    </source>
</evidence>
<feature type="transmembrane region" description="Helical" evidence="7">
    <location>
        <begin position="92"/>
        <end position="114"/>
    </location>
</feature>
<dbReference type="PANTHER" id="PTHR32322">
    <property type="entry name" value="INNER MEMBRANE TRANSPORTER"/>
    <property type="match status" value="1"/>
</dbReference>
<keyword evidence="10" id="KW-1185">Reference proteome</keyword>
<evidence type="ECO:0000256" key="2">
    <source>
        <dbReference type="ARBA" id="ARBA00007362"/>
    </source>
</evidence>
<keyword evidence="6 7" id="KW-0472">Membrane</keyword>
<evidence type="ECO:0000256" key="5">
    <source>
        <dbReference type="ARBA" id="ARBA00022989"/>
    </source>
</evidence>
<feature type="domain" description="EamA" evidence="8">
    <location>
        <begin position="3"/>
        <end position="136"/>
    </location>
</feature>
<comment type="subcellular location">
    <subcellularLocation>
        <location evidence="1">Cell membrane</location>
        <topology evidence="1">Multi-pass membrane protein</topology>
    </subcellularLocation>
</comment>
<keyword evidence="5 7" id="KW-1133">Transmembrane helix</keyword>
<dbReference type="InterPro" id="IPR037185">
    <property type="entry name" value="EmrE-like"/>
</dbReference>
<dbReference type="Pfam" id="PF00892">
    <property type="entry name" value="EamA"/>
    <property type="match status" value="1"/>
</dbReference>